<dbReference type="GeneID" id="86940161"/>
<evidence type="ECO:0000313" key="2">
    <source>
        <dbReference type="EMBL" id="EHO18185.1"/>
    </source>
</evidence>
<dbReference type="Gene3D" id="1.10.10.60">
    <property type="entry name" value="Homeodomain-like"/>
    <property type="match status" value="1"/>
</dbReference>
<sequence>MTRISDETRRKVVCAHIQDGRTIASLVAECGISRSTVFNWVRLYREECQNNDEEKSQLEMMEELRRLRREKAELEKENSFLKKQWHSSRRESISGISFT</sequence>
<evidence type="ECO:0000313" key="3">
    <source>
        <dbReference type="Proteomes" id="UP000018466"/>
    </source>
</evidence>
<organism evidence="2 3">
    <name type="scientific">Stomatobaculum longum</name>
    <dbReference type="NCBI Taxonomy" id="796942"/>
    <lineage>
        <taxon>Bacteria</taxon>
        <taxon>Bacillati</taxon>
        <taxon>Bacillota</taxon>
        <taxon>Clostridia</taxon>
        <taxon>Lachnospirales</taxon>
        <taxon>Lachnospiraceae</taxon>
        <taxon>Stomatobaculum</taxon>
    </lineage>
</organism>
<dbReference type="RefSeq" id="WP_009532203.1">
    <property type="nucleotide sequence ID" value="NZ_JH590861.1"/>
</dbReference>
<evidence type="ECO:0008006" key="4">
    <source>
        <dbReference type="Google" id="ProtNLM"/>
    </source>
</evidence>
<keyword evidence="1" id="KW-0175">Coiled coil</keyword>
<feature type="coiled-coil region" evidence="1">
    <location>
        <begin position="44"/>
        <end position="84"/>
    </location>
</feature>
<keyword evidence="3" id="KW-1185">Reference proteome</keyword>
<evidence type="ECO:0000256" key="1">
    <source>
        <dbReference type="SAM" id="Coils"/>
    </source>
</evidence>
<dbReference type="SUPFAM" id="SSF46689">
    <property type="entry name" value="Homeodomain-like"/>
    <property type="match status" value="1"/>
</dbReference>
<proteinExistence type="predicted"/>
<dbReference type="AlphaFoldDB" id="A0AA36Y6S4"/>
<reference evidence="2 3" key="1">
    <citation type="submission" date="2011-10" db="EMBL/GenBank/DDBJ databases">
        <title>The Genome Sequence of Lachnospiraceae bacterium ACC2.</title>
        <authorList>
            <consortium name="The Broad Institute Genome Sequencing Platform"/>
            <person name="Earl A."/>
            <person name="Ward D."/>
            <person name="Feldgarden M."/>
            <person name="Gevers D."/>
            <person name="Sizova M."/>
            <person name="Hazen A."/>
            <person name="Epstein S."/>
            <person name="Young S.K."/>
            <person name="Zeng Q."/>
            <person name="Gargeya S."/>
            <person name="Fitzgerald M."/>
            <person name="Haas B."/>
            <person name="Abouelleil A."/>
            <person name="Alvarado L."/>
            <person name="Arachchi H.M."/>
            <person name="Berlin A."/>
            <person name="Brown A."/>
            <person name="Chapman S.B."/>
            <person name="Chen Z."/>
            <person name="Dunbar C."/>
            <person name="Freedman E."/>
            <person name="Gearin G."/>
            <person name="Goldberg J."/>
            <person name="Griggs A."/>
            <person name="Gujja S."/>
            <person name="Heiman D."/>
            <person name="Howarth C."/>
            <person name="Larson L."/>
            <person name="Lui A."/>
            <person name="MacDonald P.J.P."/>
            <person name="Montmayeur A."/>
            <person name="Murphy C."/>
            <person name="Neiman D."/>
            <person name="Pearson M."/>
            <person name="Priest M."/>
            <person name="Roberts A."/>
            <person name="Saif S."/>
            <person name="Shea T."/>
            <person name="Shenoy N."/>
            <person name="Sisk P."/>
            <person name="Stolte C."/>
            <person name="Sykes S."/>
            <person name="Wortman J."/>
            <person name="Nusbaum C."/>
            <person name="Birren B."/>
        </authorList>
    </citation>
    <scope>NUCLEOTIDE SEQUENCE [LARGE SCALE GENOMIC DNA]</scope>
    <source>
        <strain evidence="2 3">ACC2</strain>
    </source>
</reference>
<gene>
    <name evidence="2" type="ORF">HMPREF9623_00369</name>
</gene>
<dbReference type="GO" id="GO:0003677">
    <property type="term" value="F:DNA binding"/>
    <property type="evidence" value="ECO:0007669"/>
    <property type="project" value="InterPro"/>
</dbReference>
<comment type="caution">
    <text evidence="2">The sequence shown here is derived from an EMBL/GenBank/DDBJ whole genome shotgun (WGS) entry which is preliminary data.</text>
</comment>
<dbReference type="InterPro" id="IPR009057">
    <property type="entry name" value="Homeodomain-like_sf"/>
</dbReference>
<dbReference type="InterPro" id="IPR002514">
    <property type="entry name" value="Transposase_8"/>
</dbReference>
<dbReference type="GO" id="GO:0006313">
    <property type="term" value="P:DNA transposition"/>
    <property type="evidence" value="ECO:0007669"/>
    <property type="project" value="InterPro"/>
</dbReference>
<accession>A0AA36Y6S4</accession>
<dbReference type="Proteomes" id="UP000018466">
    <property type="component" value="Unassembled WGS sequence"/>
</dbReference>
<dbReference type="GO" id="GO:0004803">
    <property type="term" value="F:transposase activity"/>
    <property type="evidence" value="ECO:0007669"/>
    <property type="project" value="InterPro"/>
</dbReference>
<protein>
    <recommendedName>
        <fullName evidence="4">Transposase</fullName>
    </recommendedName>
</protein>
<name>A0AA36Y6S4_9FIRM</name>
<dbReference type="EMBL" id="AGEL01000003">
    <property type="protein sequence ID" value="EHO18185.1"/>
    <property type="molecule type" value="Genomic_DNA"/>
</dbReference>
<dbReference type="Pfam" id="PF01527">
    <property type="entry name" value="HTH_Tnp_1"/>
    <property type="match status" value="1"/>
</dbReference>